<keyword evidence="2" id="KW-1185">Reference proteome</keyword>
<name>A0A850STI3_9BACT</name>
<organism evidence="1 2">
    <name type="scientific">Desulfobacter latus</name>
    <dbReference type="NCBI Taxonomy" id="2292"/>
    <lineage>
        <taxon>Bacteria</taxon>
        <taxon>Pseudomonadati</taxon>
        <taxon>Thermodesulfobacteriota</taxon>
        <taxon>Desulfobacteria</taxon>
        <taxon>Desulfobacterales</taxon>
        <taxon>Desulfobacteraceae</taxon>
        <taxon>Desulfobacter</taxon>
    </lineage>
</organism>
<sequence length="90" mass="10624">MVDRLMQRMDRHLFSTFYFHGNLQSAELSIRGWALIQNFAPCNPTTVERHDGWRCPAEWLNKSRYHENWLQNLLTSASMSGFKYPPPNPL</sequence>
<gene>
    <name evidence="1" type="ORF">HXW94_05545</name>
</gene>
<comment type="caution">
    <text evidence="1">The sequence shown here is derived from an EMBL/GenBank/DDBJ whole genome shotgun (WGS) entry which is preliminary data.</text>
</comment>
<dbReference type="AlphaFoldDB" id="A0A850STI3"/>
<dbReference type="EMBL" id="JACADJ010000012">
    <property type="protein sequence ID" value="NWH04459.1"/>
    <property type="molecule type" value="Genomic_DNA"/>
</dbReference>
<evidence type="ECO:0000313" key="2">
    <source>
        <dbReference type="Proteomes" id="UP000553343"/>
    </source>
</evidence>
<evidence type="ECO:0000313" key="1">
    <source>
        <dbReference type="EMBL" id="NWH04459.1"/>
    </source>
</evidence>
<proteinExistence type="predicted"/>
<accession>A0A850STI3</accession>
<protein>
    <submittedName>
        <fullName evidence="1">Uncharacterized protein</fullName>
    </submittedName>
</protein>
<reference evidence="1 2" key="1">
    <citation type="submission" date="2020-06" db="EMBL/GenBank/DDBJ databases">
        <title>High-quality draft genome of sulfate reducer Desulfobacter latus type strain AcrS2 isolated from marine sediment.</title>
        <authorList>
            <person name="Hoppe M."/>
            <person name="Larsen C.K."/>
            <person name="Marshall I.P.G."/>
            <person name="Schramm A."/>
            <person name="Marietou A.G."/>
        </authorList>
    </citation>
    <scope>NUCLEOTIDE SEQUENCE [LARGE SCALE GENOMIC DNA]</scope>
    <source>
        <strain evidence="1 2">AcRS2</strain>
    </source>
</reference>
<dbReference type="Proteomes" id="UP000553343">
    <property type="component" value="Unassembled WGS sequence"/>
</dbReference>